<reference evidence="1 2" key="1">
    <citation type="submission" date="2013-11" db="EMBL/GenBank/DDBJ databases">
        <title>Opisthorchis viverrini - life in the bile duct.</title>
        <authorList>
            <person name="Young N.D."/>
            <person name="Nagarajan N."/>
            <person name="Lin S.J."/>
            <person name="Korhonen P.K."/>
            <person name="Jex A.R."/>
            <person name="Hall R.S."/>
            <person name="Safavi-Hemami H."/>
            <person name="Kaewkong W."/>
            <person name="Bertrand D."/>
            <person name="Gao S."/>
            <person name="Seet Q."/>
            <person name="Wongkham S."/>
            <person name="Teh B.T."/>
            <person name="Wongkham C."/>
            <person name="Intapan P.M."/>
            <person name="Maleewong W."/>
            <person name="Yang X."/>
            <person name="Hu M."/>
            <person name="Wang Z."/>
            <person name="Hofmann A."/>
            <person name="Sternberg P.W."/>
            <person name="Tan P."/>
            <person name="Wang J."/>
            <person name="Gasser R.B."/>
        </authorList>
    </citation>
    <scope>NUCLEOTIDE SEQUENCE [LARGE SCALE GENOMIC DNA]</scope>
</reference>
<gene>
    <name evidence="1" type="ORF">T265_09898</name>
</gene>
<dbReference type="GeneID" id="20324066"/>
<name>A0A075A385_OPIVI</name>
<dbReference type="AlphaFoldDB" id="A0A075A385"/>
<evidence type="ECO:0000313" key="1">
    <source>
        <dbReference type="EMBL" id="KER21864.1"/>
    </source>
</evidence>
<proteinExistence type="predicted"/>
<accession>A0A075A385</accession>
<sequence length="146" mass="17178">MNAMREVEVACLFSFVHPKDPFFSEMAFGVAESWITNIRRRVSRRIEIFKTQFNLQPVPVPNMQPAKFIPSVISIYPPNTHEMQEMVFILMNSKPPNEKELSAELFRTLRRLLFYPIIDLLAKIWSLESISISRWKSIIFRSSKEN</sequence>
<keyword evidence="2" id="KW-1185">Reference proteome</keyword>
<dbReference type="KEGG" id="ovi:T265_09898"/>
<evidence type="ECO:0000313" key="2">
    <source>
        <dbReference type="Proteomes" id="UP000054324"/>
    </source>
</evidence>
<dbReference type="Proteomes" id="UP000054324">
    <property type="component" value="Unassembled WGS sequence"/>
</dbReference>
<dbReference type="EMBL" id="KL596935">
    <property type="protein sequence ID" value="KER21864.1"/>
    <property type="molecule type" value="Genomic_DNA"/>
</dbReference>
<dbReference type="RefSeq" id="XP_009174374.1">
    <property type="nucleotide sequence ID" value="XM_009176110.1"/>
</dbReference>
<protein>
    <submittedName>
        <fullName evidence="1">Uncharacterized protein</fullName>
    </submittedName>
</protein>
<organism evidence="1 2">
    <name type="scientific">Opisthorchis viverrini</name>
    <name type="common">Southeast Asian liver fluke</name>
    <dbReference type="NCBI Taxonomy" id="6198"/>
    <lineage>
        <taxon>Eukaryota</taxon>
        <taxon>Metazoa</taxon>
        <taxon>Spiralia</taxon>
        <taxon>Lophotrochozoa</taxon>
        <taxon>Platyhelminthes</taxon>
        <taxon>Trematoda</taxon>
        <taxon>Digenea</taxon>
        <taxon>Opisthorchiida</taxon>
        <taxon>Opisthorchiata</taxon>
        <taxon>Opisthorchiidae</taxon>
        <taxon>Opisthorchis</taxon>
    </lineage>
</organism>
<dbReference type="CTD" id="20324066"/>